<dbReference type="SMART" id="SM00857">
    <property type="entry name" value="Resolvase"/>
    <property type="match status" value="1"/>
</dbReference>
<evidence type="ECO:0000313" key="3">
    <source>
        <dbReference type="EMBL" id="EGD29800.1"/>
    </source>
</evidence>
<evidence type="ECO:0000259" key="2">
    <source>
        <dbReference type="PROSITE" id="PS51737"/>
    </source>
</evidence>
<dbReference type="Gene3D" id="3.40.50.1390">
    <property type="entry name" value="Resolvase, N-terminal catalytic domain"/>
    <property type="match status" value="1"/>
</dbReference>
<dbReference type="CDD" id="cd00338">
    <property type="entry name" value="Ser_Recombinase"/>
    <property type="match status" value="1"/>
</dbReference>
<organism evidence="3 4">
    <name type="scientific">Streptococcus sanguinis SK72</name>
    <dbReference type="NCBI Taxonomy" id="888809"/>
    <lineage>
        <taxon>Bacteria</taxon>
        <taxon>Bacillati</taxon>
        <taxon>Bacillota</taxon>
        <taxon>Bacilli</taxon>
        <taxon>Lactobacillales</taxon>
        <taxon>Streptococcaceae</taxon>
        <taxon>Streptococcus</taxon>
    </lineage>
</organism>
<feature type="domain" description="Recombinase" evidence="2">
    <location>
        <begin position="237"/>
        <end position="363"/>
    </location>
</feature>
<dbReference type="InterPro" id="IPR006119">
    <property type="entry name" value="Resolv_N"/>
</dbReference>
<dbReference type="PROSITE" id="PS51737">
    <property type="entry name" value="RECOMBINASE_DNA_BIND"/>
    <property type="match status" value="1"/>
</dbReference>
<dbReference type="Proteomes" id="UP000003332">
    <property type="component" value="Unassembled WGS sequence"/>
</dbReference>
<proteinExistence type="predicted"/>
<dbReference type="Pfam" id="PF00239">
    <property type="entry name" value="Resolvase"/>
    <property type="match status" value="1"/>
</dbReference>
<dbReference type="PROSITE" id="PS51736">
    <property type="entry name" value="RECOMBINASES_3"/>
    <property type="match status" value="1"/>
</dbReference>
<evidence type="ECO:0000259" key="1">
    <source>
        <dbReference type="PROSITE" id="PS51736"/>
    </source>
</evidence>
<dbReference type="InterPro" id="IPR036162">
    <property type="entry name" value="Resolvase-like_N_sf"/>
</dbReference>
<dbReference type="Pfam" id="PF07508">
    <property type="entry name" value="Recombinase"/>
    <property type="match status" value="1"/>
</dbReference>
<gene>
    <name evidence="3" type="ORF">HMPREF9381_1313</name>
</gene>
<protein>
    <submittedName>
        <fullName evidence="3">Phage integrase family site-specific recombinase</fullName>
    </submittedName>
</protein>
<dbReference type="GO" id="GO:0003677">
    <property type="term" value="F:DNA binding"/>
    <property type="evidence" value="ECO:0007669"/>
    <property type="project" value="InterPro"/>
</dbReference>
<dbReference type="PANTHER" id="PTHR30461:SF23">
    <property type="entry name" value="DNA RECOMBINASE-RELATED"/>
    <property type="match status" value="1"/>
</dbReference>
<evidence type="ECO:0000313" key="4">
    <source>
        <dbReference type="Proteomes" id="UP000003332"/>
    </source>
</evidence>
<dbReference type="InterPro" id="IPR011109">
    <property type="entry name" value="DNA_bind_recombinase_dom"/>
</dbReference>
<dbReference type="Gene3D" id="3.90.1750.20">
    <property type="entry name" value="Putative Large Serine Recombinase, Chain B, Domain 2"/>
    <property type="match status" value="1"/>
</dbReference>
<dbReference type="AlphaFoldDB" id="F0I1S2"/>
<dbReference type="PANTHER" id="PTHR30461">
    <property type="entry name" value="DNA-INVERTASE FROM LAMBDOID PROPHAGE"/>
    <property type="match status" value="1"/>
</dbReference>
<dbReference type="HOGENOM" id="CLU_010686_0_4_9"/>
<name>F0I1S2_STRSA</name>
<sequence>MFFFKINYFVKDTKLLFSVLFSYNKDADFWKGGKMVRRSSKKLTKKQERIRNAFESERIVEVIPAVVQNASLGEQKIRVAAYCRVSTFDESQSGSFELQKQTYLERIQNTPNWELVGIYADQGASGTTIKKREQFQQMLEDCRQGKIDLILVKSISRFARNQLDFISIYRELKALPHPVGILIEDINLNTLDTKGELVLGVMSIVAQGESEQKSASITWSIIERFKRGIPIIPTHNLLGYTKDKYGQIVIDDSEAKVVRYIYDSYMNGRTAGEIADALMEHHIPTVTGLKNWSTLAVNNILRNEKYKGEIIMQKTYTVDCFSHKTRKNNGERPKYRLRNGIPSIISDSDWSLVQELLSQPRRRTKSAKVALVPKLYVKRVKSGILKDFIVLDSSWKKKEIQTVFKGEKP</sequence>
<dbReference type="InterPro" id="IPR038109">
    <property type="entry name" value="DNA_bind_recomb_sf"/>
</dbReference>
<feature type="domain" description="Resolvase/invertase-type recombinase catalytic" evidence="1">
    <location>
        <begin position="78"/>
        <end position="228"/>
    </location>
</feature>
<accession>F0I1S2</accession>
<reference evidence="3 4" key="1">
    <citation type="submission" date="2011-02" db="EMBL/GenBank/DDBJ databases">
        <authorList>
            <person name="Muzny D."/>
            <person name="Qin X."/>
            <person name="Deng J."/>
            <person name="Jiang H."/>
            <person name="Liu Y."/>
            <person name="Qu J."/>
            <person name="Song X.-Z."/>
            <person name="Zhang L."/>
            <person name="Thornton R."/>
            <person name="Coyle M."/>
            <person name="Francisco L."/>
            <person name="Jackson L."/>
            <person name="Javaid M."/>
            <person name="Korchina V."/>
            <person name="Kovar C."/>
            <person name="Mata R."/>
            <person name="Mathew T."/>
            <person name="Ngo R."/>
            <person name="Nguyen L."/>
            <person name="Nguyen N."/>
            <person name="Okwuonu G."/>
            <person name="Ongeri F."/>
            <person name="Pham C."/>
            <person name="Simmons D."/>
            <person name="Wilczek-Boney K."/>
            <person name="Hale W."/>
            <person name="Jakkamsetti A."/>
            <person name="Pham P."/>
            <person name="Ruth R."/>
            <person name="San Lucas F."/>
            <person name="Warren J."/>
            <person name="Zhang J."/>
            <person name="Zhao Z."/>
            <person name="Zhou C."/>
            <person name="Zhu D."/>
            <person name="Lee S."/>
            <person name="Bess C."/>
            <person name="Blankenburg K."/>
            <person name="Forbes L."/>
            <person name="Fu Q."/>
            <person name="Gubbala S."/>
            <person name="Hirani K."/>
            <person name="Jayaseelan J.C."/>
            <person name="Lara F."/>
            <person name="Munidasa M."/>
            <person name="Palculict T."/>
            <person name="Patil S."/>
            <person name="Pu L.-L."/>
            <person name="Saada N."/>
            <person name="Tang L."/>
            <person name="Weissenberger G."/>
            <person name="Zhu Y."/>
            <person name="Hemphill L."/>
            <person name="Shang Y."/>
            <person name="Youmans B."/>
            <person name="Ayvaz T."/>
            <person name="Ross M."/>
            <person name="Santibanez J."/>
            <person name="Aqrawi P."/>
            <person name="Gross S."/>
            <person name="Joshi V."/>
            <person name="Fowler G."/>
            <person name="Nazareth L."/>
            <person name="Reid J."/>
            <person name="Worley K."/>
            <person name="Petrosino J."/>
            <person name="Highlander S."/>
            <person name="Gibbs R."/>
        </authorList>
    </citation>
    <scope>NUCLEOTIDE SEQUENCE [LARGE SCALE GENOMIC DNA]</scope>
    <source>
        <strain evidence="3 4">SK72</strain>
    </source>
</reference>
<dbReference type="SUPFAM" id="SSF53041">
    <property type="entry name" value="Resolvase-like"/>
    <property type="match status" value="1"/>
</dbReference>
<dbReference type="PATRIC" id="fig|888809.3.peg.1277"/>
<dbReference type="EMBL" id="AEXV01000007">
    <property type="protein sequence ID" value="EGD29800.1"/>
    <property type="molecule type" value="Genomic_DNA"/>
</dbReference>
<dbReference type="GO" id="GO:0000150">
    <property type="term" value="F:DNA strand exchange activity"/>
    <property type="evidence" value="ECO:0007669"/>
    <property type="project" value="InterPro"/>
</dbReference>
<comment type="caution">
    <text evidence="3">The sequence shown here is derived from an EMBL/GenBank/DDBJ whole genome shotgun (WGS) entry which is preliminary data.</text>
</comment>
<dbReference type="InterPro" id="IPR050639">
    <property type="entry name" value="SSR_resolvase"/>
</dbReference>